<reference evidence="2 3" key="1">
    <citation type="submission" date="2018-11" db="EMBL/GenBank/DDBJ databases">
        <authorList>
            <person name="Li F."/>
        </authorList>
    </citation>
    <scope>NUCLEOTIDE SEQUENCE [LARGE SCALE GENOMIC DNA]</scope>
    <source>
        <strain evidence="2 3">KIS18-7</strain>
    </source>
</reference>
<dbReference type="Proteomes" id="UP000277094">
    <property type="component" value="Unassembled WGS sequence"/>
</dbReference>
<name>A0A3N0DU96_9ACTN</name>
<accession>A0A3N0DU96</accession>
<keyword evidence="3" id="KW-1185">Reference proteome</keyword>
<evidence type="ECO:0000259" key="1">
    <source>
        <dbReference type="Pfam" id="PF01814"/>
    </source>
</evidence>
<dbReference type="InterPro" id="IPR012312">
    <property type="entry name" value="Hemerythrin-like"/>
</dbReference>
<feature type="domain" description="Hemerythrin-like" evidence="1">
    <location>
        <begin position="14"/>
        <end position="127"/>
    </location>
</feature>
<dbReference type="PANTHER" id="PTHR35585">
    <property type="entry name" value="HHE DOMAIN PROTEIN (AFU_ORTHOLOGUE AFUA_4G00730)"/>
    <property type="match status" value="1"/>
</dbReference>
<sequence length="179" mass="20171">MTDLDLTLPSEGDVVDLILADHRRFEELLRDLRDSTSDRAEVRHVFATLHVAHAEAEEAEVYPTLRHDDAIDQHEADHGREEHAEGNQALLDVLEVADVQSEEFDDKLEELAKLVNHHLTEEELTILNPAREDVDVDERARLGAAFLKVRNAHIEDNCGTVENLRAVVAEARDEGFLDG</sequence>
<comment type="caution">
    <text evidence="2">The sequence shown here is derived from an EMBL/GenBank/DDBJ whole genome shotgun (WGS) entry which is preliminary data.</text>
</comment>
<dbReference type="Pfam" id="PF01814">
    <property type="entry name" value="Hemerythrin"/>
    <property type="match status" value="1"/>
</dbReference>
<organism evidence="2 3">
    <name type="scientific">Nocardioides marmorisolisilvae</name>
    <dbReference type="NCBI Taxonomy" id="1542737"/>
    <lineage>
        <taxon>Bacteria</taxon>
        <taxon>Bacillati</taxon>
        <taxon>Actinomycetota</taxon>
        <taxon>Actinomycetes</taxon>
        <taxon>Propionibacteriales</taxon>
        <taxon>Nocardioidaceae</taxon>
        <taxon>Nocardioides</taxon>
    </lineage>
</organism>
<proteinExistence type="predicted"/>
<evidence type="ECO:0000313" key="2">
    <source>
        <dbReference type="EMBL" id="RNL78973.1"/>
    </source>
</evidence>
<dbReference type="RefSeq" id="WP_123233475.1">
    <property type="nucleotide sequence ID" value="NZ_RJSG01000002.1"/>
</dbReference>
<dbReference type="AlphaFoldDB" id="A0A3N0DU96"/>
<gene>
    <name evidence="2" type="ORF">EFL95_07945</name>
</gene>
<protein>
    <submittedName>
        <fullName evidence="2">Cation-binding protein</fullName>
    </submittedName>
</protein>
<evidence type="ECO:0000313" key="3">
    <source>
        <dbReference type="Proteomes" id="UP000277094"/>
    </source>
</evidence>
<dbReference type="EMBL" id="RJSG01000002">
    <property type="protein sequence ID" value="RNL78973.1"/>
    <property type="molecule type" value="Genomic_DNA"/>
</dbReference>
<dbReference type="Gene3D" id="1.20.120.520">
    <property type="entry name" value="nmb1532 protein domain like"/>
    <property type="match status" value="1"/>
</dbReference>
<dbReference type="PANTHER" id="PTHR35585:SF1">
    <property type="entry name" value="HHE DOMAIN PROTEIN (AFU_ORTHOLOGUE AFUA_4G00730)"/>
    <property type="match status" value="1"/>
</dbReference>
<dbReference type="OrthoDB" id="5183396at2"/>